<feature type="compositionally biased region" description="Polar residues" evidence="1">
    <location>
        <begin position="115"/>
        <end position="129"/>
    </location>
</feature>
<dbReference type="EMBL" id="JAHDYR010000015">
    <property type="protein sequence ID" value="KAG9394401.1"/>
    <property type="molecule type" value="Genomic_DNA"/>
</dbReference>
<keyword evidence="3" id="KW-1185">Reference proteome</keyword>
<feature type="compositionally biased region" description="Polar residues" evidence="1">
    <location>
        <begin position="242"/>
        <end position="254"/>
    </location>
</feature>
<feature type="compositionally biased region" description="Basic and acidic residues" evidence="1">
    <location>
        <begin position="218"/>
        <end position="241"/>
    </location>
</feature>
<proteinExistence type="predicted"/>
<evidence type="ECO:0000313" key="2">
    <source>
        <dbReference type="EMBL" id="KAG9394401.1"/>
    </source>
</evidence>
<dbReference type="AlphaFoldDB" id="A0A8J6BYE8"/>
<dbReference type="Proteomes" id="UP000717585">
    <property type="component" value="Unassembled WGS sequence"/>
</dbReference>
<accession>A0A8J6BYE8</accession>
<feature type="region of interest" description="Disordered" evidence="1">
    <location>
        <begin position="110"/>
        <end position="129"/>
    </location>
</feature>
<protein>
    <submittedName>
        <fullName evidence="2">Cyclin asssociated protein</fullName>
    </submittedName>
</protein>
<organism evidence="2 3">
    <name type="scientific">Carpediemonas membranifera</name>
    <dbReference type="NCBI Taxonomy" id="201153"/>
    <lineage>
        <taxon>Eukaryota</taxon>
        <taxon>Metamonada</taxon>
        <taxon>Carpediemonas-like organisms</taxon>
        <taxon>Carpediemonas</taxon>
    </lineage>
</organism>
<reference evidence="2" key="1">
    <citation type="submission" date="2021-05" db="EMBL/GenBank/DDBJ databases">
        <title>A free-living protist that lacks canonical eukaryotic 1 DNA replication and segregation systems.</title>
        <authorList>
            <person name="Salas-Leiva D.E."/>
            <person name="Tromer E.C."/>
            <person name="Curtis B.A."/>
            <person name="Jerlstrom-Hultqvist J."/>
            <person name="Kolisko M."/>
            <person name="Yi Z."/>
            <person name="Salas-Leiva J.S."/>
            <person name="Gallot-Lavallee L."/>
            <person name="Kops G.J.P.L."/>
            <person name="Archibald J.M."/>
            <person name="Simpson A.G.B."/>
            <person name="Roger A.J."/>
        </authorList>
    </citation>
    <scope>NUCLEOTIDE SEQUENCE</scope>
    <source>
        <strain evidence="2">BICM</strain>
    </source>
</reference>
<evidence type="ECO:0000313" key="3">
    <source>
        <dbReference type="Proteomes" id="UP000717585"/>
    </source>
</evidence>
<evidence type="ECO:0000256" key="1">
    <source>
        <dbReference type="SAM" id="MobiDB-lite"/>
    </source>
</evidence>
<gene>
    <name evidence="2" type="ORF">J8273_4045</name>
</gene>
<comment type="caution">
    <text evidence="2">The sequence shown here is derived from an EMBL/GenBank/DDBJ whole genome shotgun (WGS) entry which is preliminary data.</text>
</comment>
<sequence length="746" mass="80699">MANIPLGHSGAQDPLVSVQFRNTDTVSHIDTPSDSEQARKANELRVFLNELCCRLYEMAPSSPYDVSAIVDHRNLVPNEFSAERAWNLLNPVLGNIRAALDDSVTLYESSPFGRRNSSPPITPPRHNSSLDVPIVIYDNSPFGMPNSSPQITPPRRIVERLTPAKEPDLLDSHDRQARAVINRLTKTELQKIKLSSHMGRVEQTKVARNEVRERLRATAEAKQQKAAQQHEAELEQIKARAETTTARVHTVTQGKTRRRSETESNATLTALLPKHSSSKLRKAMANAMPQLQPLSTPITQEDTSRDRKLSTALSAALGPMDVGPFDPLPATPPAAPVDDAVVAALARAPANSDHGPHVYRLMCRALRVVTAPVAVRAVCAMFAGAGESVGVVARACEHVALVPILSKAVDLYLPPAHRAVGSALRFLAACIDQSPLQAKLLMARLVSRSNIPLLASEAINIGLRDLDDTSGHDLVAVASVLAAILPADPNPTMSHKTVLETIVPSVSISISTVVARTPERYGPVVLTPTETAVVGSLLDILLSAVFFDKESFVSVINRANVAFLDILRHITAVLLASDRVLAHRLTWASTLLVGCIVSRSPLNGVVMTGEVPILSRITSLPANAFLRPDLAEVFIPTLLAAVLGDPGSHVLAVINSKLDLRCLLTYLDTAISTLQQAGLGMLLEGRGTVTGDASIAMIKGIIHDAFPPADSWCYTDHRYLLWHRVAPASWNFLRDKILAFQMSGDE</sequence>
<feature type="region of interest" description="Disordered" evidence="1">
    <location>
        <begin position="218"/>
        <end position="266"/>
    </location>
</feature>
<name>A0A8J6BYE8_9EUKA</name>